<proteinExistence type="predicted"/>
<reference evidence="1" key="1">
    <citation type="journal article" date="2021" name="Front. Microbiol.">
        <title>Comprehensive Comparative Genomics and Phenotyping of Methylobacterium Species.</title>
        <authorList>
            <person name="Alessa O."/>
            <person name="Ogura Y."/>
            <person name="Fujitani Y."/>
            <person name="Takami H."/>
            <person name="Hayashi T."/>
            <person name="Sahin N."/>
            <person name="Tani A."/>
        </authorList>
    </citation>
    <scope>NUCLEOTIDE SEQUENCE</scope>
    <source>
        <strain evidence="1">DSM 23632</strain>
    </source>
</reference>
<sequence length="120" mass="12662">MTAATRDALKLSLTLTFEILVRIKERLAPLDRKDTAMMVSVLASVPLTPHQEAALMAAAEHGGALFDPAIPLASEASRSLCEGLARAGMLHRAPPFAITGVGRQVLTAHAEARRMAAHAA</sequence>
<reference evidence="1" key="2">
    <citation type="submission" date="2021-08" db="EMBL/GenBank/DDBJ databases">
        <authorList>
            <person name="Tani A."/>
            <person name="Ola A."/>
            <person name="Ogura Y."/>
            <person name="Katsura K."/>
            <person name="Hayashi T."/>
        </authorList>
    </citation>
    <scope>NUCLEOTIDE SEQUENCE</scope>
    <source>
        <strain evidence="1">DSM 23632</strain>
    </source>
</reference>
<dbReference type="RefSeq" id="WP_238182126.1">
    <property type="nucleotide sequence ID" value="NZ_BPRB01000084.1"/>
</dbReference>
<dbReference type="Proteomes" id="UP001055057">
    <property type="component" value="Unassembled WGS sequence"/>
</dbReference>
<evidence type="ECO:0000313" key="1">
    <source>
        <dbReference type="EMBL" id="GJE59550.1"/>
    </source>
</evidence>
<keyword evidence="2" id="KW-1185">Reference proteome</keyword>
<comment type="caution">
    <text evidence="1">The sequence shown here is derived from an EMBL/GenBank/DDBJ whole genome shotgun (WGS) entry which is preliminary data.</text>
</comment>
<protein>
    <recommendedName>
        <fullName evidence="3">MarR family transcriptional regulator</fullName>
    </recommendedName>
</protein>
<evidence type="ECO:0000313" key="2">
    <source>
        <dbReference type="Proteomes" id="UP001055057"/>
    </source>
</evidence>
<gene>
    <name evidence="1" type="ORF">MPOCJGCO_1646</name>
</gene>
<accession>A0ABQ4U0A5</accession>
<organism evidence="1 2">
    <name type="scientific">Methylobacterium trifolii</name>
    <dbReference type="NCBI Taxonomy" id="1003092"/>
    <lineage>
        <taxon>Bacteria</taxon>
        <taxon>Pseudomonadati</taxon>
        <taxon>Pseudomonadota</taxon>
        <taxon>Alphaproteobacteria</taxon>
        <taxon>Hyphomicrobiales</taxon>
        <taxon>Methylobacteriaceae</taxon>
        <taxon>Methylobacterium</taxon>
    </lineage>
</organism>
<name>A0ABQ4U0A5_9HYPH</name>
<evidence type="ECO:0008006" key="3">
    <source>
        <dbReference type="Google" id="ProtNLM"/>
    </source>
</evidence>
<dbReference type="EMBL" id="BPRB01000084">
    <property type="protein sequence ID" value="GJE59550.1"/>
    <property type="molecule type" value="Genomic_DNA"/>
</dbReference>